<dbReference type="InterPro" id="IPR001736">
    <property type="entry name" value="PLipase_D/transphosphatidylase"/>
</dbReference>
<evidence type="ECO:0000256" key="2">
    <source>
        <dbReference type="ARBA" id="ARBA00004613"/>
    </source>
</evidence>
<comment type="subcellular location">
    <subcellularLocation>
        <location evidence="2">Secreted</location>
    </subcellularLocation>
</comment>
<protein>
    <recommendedName>
        <fullName evidence="3">Phospholipase D</fullName>
    </recommendedName>
    <alternativeName>
        <fullName evidence="5">Choline phosphatase</fullName>
    </alternativeName>
</protein>
<gene>
    <name evidence="7" type="ORF">GRI68_08715</name>
</gene>
<dbReference type="EMBL" id="WTYR01000001">
    <property type="protein sequence ID" value="MXP10262.1"/>
    <property type="molecule type" value="Genomic_DNA"/>
</dbReference>
<dbReference type="RefSeq" id="WP_160616885.1">
    <property type="nucleotide sequence ID" value="NZ_WTYR01000001.1"/>
</dbReference>
<evidence type="ECO:0000313" key="8">
    <source>
        <dbReference type="Proteomes" id="UP000429229"/>
    </source>
</evidence>
<dbReference type="SMART" id="SM00155">
    <property type="entry name" value="PLDc"/>
    <property type="match status" value="2"/>
</dbReference>
<comment type="function">
    <text evidence="1">Could be a virulence factor.</text>
</comment>
<accession>A0A6I4U735</accession>
<dbReference type="GO" id="GO:0032049">
    <property type="term" value="P:cardiolipin biosynthetic process"/>
    <property type="evidence" value="ECO:0007669"/>
    <property type="project" value="UniProtKB-ARBA"/>
</dbReference>
<dbReference type="CDD" id="cd09110">
    <property type="entry name" value="PLDc_CLS_1"/>
    <property type="match status" value="1"/>
</dbReference>
<evidence type="ECO:0000256" key="4">
    <source>
        <dbReference type="ARBA" id="ARBA00022525"/>
    </source>
</evidence>
<evidence type="ECO:0000256" key="5">
    <source>
        <dbReference type="ARBA" id="ARBA00029594"/>
    </source>
</evidence>
<reference evidence="7 8" key="1">
    <citation type="submission" date="2019-12" db="EMBL/GenBank/DDBJ databases">
        <title>Genomic-based taxomic classification of the family Erythrobacteraceae.</title>
        <authorList>
            <person name="Xu L."/>
        </authorList>
    </citation>
    <scope>NUCLEOTIDE SEQUENCE [LARGE SCALE GENOMIC DNA]</scope>
    <source>
        <strain evidence="7 8">LMG 29519</strain>
    </source>
</reference>
<evidence type="ECO:0000259" key="6">
    <source>
        <dbReference type="PROSITE" id="PS50035"/>
    </source>
</evidence>
<dbReference type="Gene3D" id="3.30.870.10">
    <property type="entry name" value="Endonuclease Chain A"/>
    <property type="match status" value="2"/>
</dbReference>
<evidence type="ECO:0000256" key="1">
    <source>
        <dbReference type="ARBA" id="ARBA00003145"/>
    </source>
</evidence>
<comment type="caution">
    <text evidence="7">The sequence shown here is derived from an EMBL/GenBank/DDBJ whole genome shotgun (WGS) entry which is preliminary data.</text>
</comment>
<feature type="domain" description="PLD phosphodiesterase" evidence="6">
    <location>
        <begin position="118"/>
        <end position="145"/>
    </location>
</feature>
<name>A0A6I4U735_9SPHN</name>
<evidence type="ECO:0000256" key="3">
    <source>
        <dbReference type="ARBA" id="ARBA00018392"/>
    </source>
</evidence>
<dbReference type="SUPFAM" id="SSF56024">
    <property type="entry name" value="Phospholipase D/nuclease"/>
    <property type="match status" value="2"/>
</dbReference>
<organism evidence="7 8">
    <name type="scientific">Alteriqipengyuania halimionae</name>
    <dbReference type="NCBI Taxonomy" id="1926630"/>
    <lineage>
        <taxon>Bacteria</taxon>
        <taxon>Pseudomonadati</taxon>
        <taxon>Pseudomonadota</taxon>
        <taxon>Alphaproteobacteria</taxon>
        <taxon>Sphingomonadales</taxon>
        <taxon>Erythrobacteraceae</taxon>
        <taxon>Alteriqipengyuania</taxon>
    </lineage>
</organism>
<dbReference type="Pfam" id="PF13091">
    <property type="entry name" value="PLDc_2"/>
    <property type="match status" value="2"/>
</dbReference>
<dbReference type="InterPro" id="IPR025202">
    <property type="entry name" value="PLD-like_dom"/>
</dbReference>
<dbReference type="PANTHER" id="PTHR21248:SF22">
    <property type="entry name" value="PHOSPHOLIPASE D"/>
    <property type="match status" value="1"/>
</dbReference>
<dbReference type="GO" id="GO:0005576">
    <property type="term" value="C:extracellular region"/>
    <property type="evidence" value="ECO:0007669"/>
    <property type="project" value="UniProtKB-SubCell"/>
</dbReference>
<dbReference type="Proteomes" id="UP000429229">
    <property type="component" value="Unassembled WGS sequence"/>
</dbReference>
<proteinExistence type="predicted"/>
<dbReference type="GO" id="GO:0030572">
    <property type="term" value="F:phosphatidyltransferase activity"/>
    <property type="evidence" value="ECO:0007669"/>
    <property type="project" value="UniProtKB-ARBA"/>
</dbReference>
<dbReference type="PANTHER" id="PTHR21248">
    <property type="entry name" value="CARDIOLIPIN SYNTHASE"/>
    <property type="match status" value="1"/>
</dbReference>
<dbReference type="AlphaFoldDB" id="A0A6I4U735"/>
<dbReference type="PROSITE" id="PS50035">
    <property type="entry name" value="PLD"/>
    <property type="match status" value="2"/>
</dbReference>
<keyword evidence="4" id="KW-0964">Secreted</keyword>
<feature type="domain" description="PLD phosphodiesterase" evidence="6">
    <location>
        <begin position="297"/>
        <end position="319"/>
    </location>
</feature>
<dbReference type="OrthoDB" id="9814092at2"/>
<evidence type="ECO:0000313" key="7">
    <source>
        <dbReference type="EMBL" id="MXP10262.1"/>
    </source>
</evidence>
<sequence length="392" mass="44235">MDETCPPEARSFHDPDPFTVEAQGQTLTFYPDGRDRFEALVELIDGAEETLRLCFYIFAEDEASVRTRDALVRAAKRGVAVKLLVDSFGASAEAQFFDDLVAAGGVFATFSAKLSQRYLIRNHQKMAIADGTRAMFGGFNIEDGYFEGPCENGWHDLGIVIEGSGVDRLCDWYDKLESWTASEHKQWRAIRKMLREWDPGDGPVQLLIGGPTKGLSSWAKRVSNDLMHGQRLDMIMAYFSPPQRLIKRIGNIARKGETRLVMAAKSDNGATIGASRSLYHGLLKRGATIYEFEPCKLHMKLIVLDDTVYLGSANFDMRSLYVNLELMLRIEDKGLADRMRKFVDGHVPASTEITPELQKQRSGFWTRIKWNLSWFLVAVVDYTVSRRLNLGL</sequence>
<keyword evidence="8" id="KW-1185">Reference proteome</keyword>